<proteinExistence type="predicted"/>
<evidence type="ECO:0000256" key="1">
    <source>
        <dbReference type="SAM" id="Phobius"/>
    </source>
</evidence>
<dbReference type="Proteomes" id="UP000596176">
    <property type="component" value="Chromosome"/>
</dbReference>
<gene>
    <name evidence="2" type="ORF">JKX24_16570</name>
</gene>
<evidence type="ECO:0000313" key="3">
    <source>
        <dbReference type="Proteomes" id="UP000596176"/>
    </source>
</evidence>
<keyword evidence="1" id="KW-0812">Transmembrane</keyword>
<dbReference type="EMBL" id="CP068391">
    <property type="protein sequence ID" value="QQX51816.1"/>
    <property type="molecule type" value="Genomic_DNA"/>
</dbReference>
<sequence>MTIYTDNPVAGVNQSLCNMPPSFSEALTASLSSGWHDSALVSYFRNSKLDGMSAKSSSDFVEKGIADEALMNYGVSFVNVPEHGIKKDVFNAIIDDRITQIHNEQILCGVSNGTPLSYLSSAAGFISSPVTLIVMIIIACIFIRMKMNNKNDSQAH</sequence>
<dbReference type="RefSeq" id="WP_207979860.1">
    <property type="nucleotide sequence ID" value="NZ_CP068391.1"/>
</dbReference>
<keyword evidence="1" id="KW-1133">Transmembrane helix</keyword>
<keyword evidence="1" id="KW-0472">Membrane</keyword>
<reference evidence="2 3" key="1">
    <citation type="submission" date="2021-01" db="EMBL/GenBank/DDBJ databases">
        <title>Chromosome sequence of Serratia proteamaculans strain 94 rif-r, isolated from spoiled beef.</title>
        <authorList>
            <person name="Zaytseva Y.V."/>
            <person name="Iablokov S.N."/>
            <person name="Klyukina A."/>
        </authorList>
    </citation>
    <scope>NUCLEOTIDE SEQUENCE [LARGE SCALE GENOMIC DNA]</scope>
    <source>
        <strain evidence="2 3">94 rif-r</strain>
    </source>
</reference>
<accession>A0A7U0N3F1</accession>
<organism evidence="2 3">
    <name type="scientific">Serratia proteamaculans</name>
    <dbReference type="NCBI Taxonomy" id="28151"/>
    <lineage>
        <taxon>Bacteria</taxon>
        <taxon>Pseudomonadati</taxon>
        <taxon>Pseudomonadota</taxon>
        <taxon>Gammaproteobacteria</taxon>
        <taxon>Enterobacterales</taxon>
        <taxon>Yersiniaceae</taxon>
        <taxon>Serratia</taxon>
    </lineage>
</organism>
<dbReference type="AlphaFoldDB" id="A0A7U0N3F1"/>
<evidence type="ECO:0000313" key="2">
    <source>
        <dbReference type="EMBL" id="QQX51816.1"/>
    </source>
</evidence>
<protein>
    <submittedName>
        <fullName evidence="2">Uncharacterized protein</fullName>
    </submittedName>
</protein>
<name>A0A7U0N3F1_SERPR</name>
<feature type="transmembrane region" description="Helical" evidence="1">
    <location>
        <begin position="122"/>
        <end position="143"/>
    </location>
</feature>